<keyword evidence="2" id="KW-1185">Reference proteome</keyword>
<comment type="caution">
    <text evidence="1">The sequence shown here is derived from an EMBL/GenBank/DDBJ whole genome shotgun (WGS) entry which is preliminary data.</text>
</comment>
<dbReference type="EMBL" id="JAENIM010000043">
    <property type="protein sequence ID" value="MBK1792163.1"/>
    <property type="molecule type" value="Genomic_DNA"/>
</dbReference>
<protein>
    <submittedName>
        <fullName evidence="1">Uncharacterized protein</fullName>
    </submittedName>
</protein>
<accession>A0A8J7MJI5</accession>
<evidence type="ECO:0000313" key="2">
    <source>
        <dbReference type="Proteomes" id="UP000624703"/>
    </source>
</evidence>
<gene>
    <name evidence="1" type="ORF">JIN82_13455</name>
</gene>
<dbReference type="RefSeq" id="WP_200312176.1">
    <property type="nucleotide sequence ID" value="NZ_JAENIM010000043.1"/>
</dbReference>
<dbReference type="AlphaFoldDB" id="A0A8J7MJI5"/>
<dbReference type="Proteomes" id="UP000624703">
    <property type="component" value="Unassembled WGS sequence"/>
</dbReference>
<proteinExistence type="predicted"/>
<reference evidence="1" key="1">
    <citation type="submission" date="2021-01" db="EMBL/GenBank/DDBJ databases">
        <title>Modified the classification status of verrucomicrobia.</title>
        <authorList>
            <person name="Feng X."/>
        </authorList>
    </citation>
    <scope>NUCLEOTIDE SEQUENCE</scope>
    <source>
        <strain evidence="1">_KCTC 22039</strain>
    </source>
</reference>
<evidence type="ECO:0000313" key="1">
    <source>
        <dbReference type="EMBL" id="MBK1792163.1"/>
    </source>
</evidence>
<organism evidence="1 2">
    <name type="scientific">Persicirhabdus sediminis</name>
    <dbReference type="NCBI Taxonomy" id="454144"/>
    <lineage>
        <taxon>Bacteria</taxon>
        <taxon>Pseudomonadati</taxon>
        <taxon>Verrucomicrobiota</taxon>
        <taxon>Verrucomicrobiia</taxon>
        <taxon>Verrucomicrobiales</taxon>
        <taxon>Verrucomicrobiaceae</taxon>
        <taxon>Persicirhabdus</taxon>
    </lineage>
</organism>
<name>A0A8J7MJI5_9BACT</name>
<sequence>MILHQHPEKCRALFSGLVAIPSTHLASNFPADPQLMKLTQFGWLETIHLRKKTHGKPQEKPE</sequence>